<gene>
    <name evidence="6" type="ORF">MasN3_28300</name>
</gene>
<dbReference type="Pfam" id="PF13426">
    <property type="entry name" value="PAS_9"/>
    <property type="match status" value="1"/>
</dbReference>
<feature type="domain" description="PAS" evidence="2">
    <location>
        <begin position="220"/>
        <end position="260"/>
    </location>
</feature>
<feature type="domain" description="GGDEF" evidence="5">
    <location>
        <begin position="363"/>
        <end position="501"/>
    </location>
</feature>
<protein>
    <submittedName>
        <fullName evidence="6">Uncharacterized protein</fullName>
    </submittedName>
</protein>
<feature type="transmembrane region" description="Helical" evidence="1">
    <location>
        <begin position="149"/>
        <end position="170"/>
    </location>
</feature>
<dbReference type="PROSITE" id="PS50113">
    <property type="entry name" value="PAC"/>
    <property type="match status" value="1"/>
</dbReference>
<dbReference type="PANTHER" id="PTHR44757">
    <property type="entry name" value="DIGUANYLATE CYCLASE DGCP"/>
    <property type="match status" value="1"/>
</dbReference>
<evidence type="ECO:0000259" key="2">
    <source>
        <dbReference type="PROSITE" id="PS50112"/>
    </source>
</evidence>
<reference evidence="6" key="1">
    <citation type="submission" date="2022-11" db="EMBL/GenBank/DDBJ databases">
        <title>Isolation and characterization of PLA-degrading bacterium Massilia sp. from Antarctic soil.</title>
        <authorList>
            <person name="Sato K."/>
            <person name="Gomez-Fuentes C."/>
            <person name="Ahmad S.A."/>
            <person name="Zulkharnain A."/>
        </authorList>
    </citation>
    <scope>NUCLEOTIDE SEQUENCE</scope>
    <source>
        <strain evidence="6">N-3</strain>
    </source>
</reference>
<dbReference type="Proteomes" id="UP001163336">
    <property type="component" value="Chromosome"/>
</dbReference>
<feature type="domain" description="PAC" evidence="3">
    <location>
        <begin position="279"/>
        <end position="331"/>
    </location>
</feature>
<evidence type="ECO:0000259" key="5">
    <source>
        <dbReference type="PROSITE" id="PS50887"/>
    </source>
</evidence>
<dbReference type="SMART" id="SM00086">
    <property type="entry name" value="PAC"/>
    <property type="match status" value="1"/>
</dbReference>
<dbReference type="InterPro" id="IPR029787">
    <property type="entry name" value="Nucleotide_cyclase"/>
</dbReference>
<keyword evidence="1" id="KW-0472">Membrane</keyword>
<dbReference type="Gene3D" id="3.30.450.20">
    <property type="entry name" value="PAS domain"/>
    <property type="match status" value="1"/>
</dbReference>
<dbReference type="InterPro" id="IPR000700">
    <property type="entry name" value="PAS-assoc_C"/>
</dbReference>
<dbReference type="PROSITE" id="PS50112">
    <property type="entry name" value="PAS"/>
    <property type="match status" value="1"/>
</dbReference>
<feature type="domain" description="EAL" evidence="4">
    <location>
        <begin position="510"/>
        <end position="762"/>
    </location>
</feature>
<dbReference type="Pfam" id="PF00563">
    <property type="entry name" value="EAL"/>
    <property type="match status" value="1"/>
</dbReference>
<dbReference type="SUPFAM" id="SSF55785">
    <property type="entry name" value="PYP-like sensor domain (PAS domain)"/>
    <property type="match status" value="1"/>
</dbReference>
<dbReference type="EMBL" id="AP026966">
    <property type="protein sequence ID" value="BDT59336.1"/>
    <property type="molecule type" value="Genomic_DNA"/>
</dbReference>
<name>A0ABN6TGL7_9BURK</name>
<dbReference type="InterPro" id="IPR001633">
    <property type="entry name" value="EAL_dom"/>
</dbReference>
<dbReference type="Pfam" id="PF00990">
    <property type="entry name" value="GGDEF"/>
    <property type="match status" value="1"/>
</dbReference>
<keyword evidence="7" id="KW-1185">Reference proteome</keyword>
<keyword evidence="1" id="KW-0812">Transmembrane</keyword>
<organism evidence="6 7">
    <name type="scientific">Massilia varians</name>
    <dbReference type="NCBI Taxonomy" id="457921"/>
    <lineage>
        <taxon>Bacteria</taxon>
        <taxon>Pseudomonadati</taxon>
        <taxon>Pseudomonadota</taxon>
        <taxon>Betaproteobacteria</taxon>
        <taxon>Burkholderiales</taxon>
        <taxon>Oxalobacteraceae</taxon>
        <taxon>Telluria group</taxon>
        <taxon>Massilia</taxon>
    </lineage>
</organism>
<dbReference type="RefSeq" id="WP_281907983.1">
    <property type="nucleotide sequence ID" value="NZ_AP026966.1"/>
</dbReference>
<dbReference type="CDD" id="cd01949">
    <property type="entry name" value="GGDEF"/>
    <property type="match status" value="1"/>
</dbReference>
<dbReference type="SUPFAM" id="SSF141868">
    <property type="entry name" value="EAL domain-like"/>
    <property type="match status" value="1"/>
</dbReference>
<dbReference type="InterPro" id="IPR035919">
    <property type="entry name" value="EAL_sf"/>
</dbReference>
<dbReference type="SMART" id="SM00052">
    <property type="entry name" value="EAL"/>
    <property type="match status" value="1"/>
</dbReference>
<evidence type="ECO:0000259" key="3">
    <source>
        <dbReference type="PROSITE" id="PS50113"/>
    </source>
</evidence>
<sequence length="768" mass="82950">MKQFDDLAHWRARIFSTLMSAVLVLGLAAAVPSAILAMADGIWQIALMDVVALGWVFAIWWFDRLPYTLRVLNFLSMLFLVGVGLMLGVGAVSQIFLMAPPVLAVILLGTRQALTALFLSGLTILGLGLAGHAKLYVAGLGQDQLLSSLVVTLNFLCVGALITITCGALVKGLAATLGELHGFAETLETKQDKLHALNAELRLTSAAVARLNDMVLIAQAIDEPGAQQPIISANEAFERRTGYRRDEIIGQSMRLLHGQDTDPDEVARILRAVACNEPVKAELLLYTKAGEPFWAEMELVPFASDGGRSTHWVVVGRDITERRNSAKAIHHLAFYDVLTGLPNRRLFTERLDALVNARNAGGALGAVLFIDLDNFKYVNDARGHATGDALLRSAAARLLATVRARDTVARLGGDEFVILLNDLGDDPDTAAGAALKVAHKVLAALGEEVTIDEHVYRSTGSIGVALPLRAGQTAHDLLREADTAMYQAKASGRNGVALFESTMLAEAEQKLTLERDLANALERGELAMHLQLQVDRAQRPVGAELLMRWRRADGILVPPDVFIPIAESTGLIVPLGTWVLRQACEAWLRLEAAGHPLPLSINVSPAQFRQPDFVETVARVLQETGAPAGQLIFEVTEGLLVSNLDQTIARMDELAALGIRFSVDDFGTGYSSLAYLKRMPLYEIKIDKSFIRDTPNDVNGTAIVQSILAMADHLGLRVVAEGIETAQQADYLSDNGSPLMQGYLFSRPAPLDELLAVLDAPDSARSAA</sequence>
<dbReference type="SUPFAM" id="SSF55073">
    <property type="entry name" value="Nucleotide cyclase"/>
    <property type="match status" value="1"/>
</dbReference>
<keyword evidence="1" id="KW-1133">Transmembrane helix</keyword>
<feature type="transmembrane region" description="Helical" evidence="1">
    <location>
        <begin position="41"/>
        <end position="62"/>
    </location>
</feature>
<feature type="transmembrane region" description="Helical" evidence="1">
    <location>
        <begin position="12"/>
        <end position="35"/>
    </location>
</feature>
<feature type="transmembrane region" description="Helical" evidence="1">
    <location>
        <begin position="74"/>
        <end position="97"/>
    </location>
</feature>
<proteinExistence type="predicted"/>
<dbReference type="InterPro" id="IPR000160">
    <property type="entry name" value="GGDEF_dom"/>
</dbReference>
<dbReference type="InterPro" id="IPR048437">
    <property type="entry name" value="MASE11"/>
</dbReference>
<dbReference type="NCBIfam" id="TIGR00229">
    <property type="entry name" value="sensory_box"/>
    <property type="match status" value="1"/>
</dbReference>
<dbReference type="SMART" id="SM00267">
    <property type="entry name" value="GGDEF"/>
    <property type="match status" value="1"/>
</dbReference>
<dbReference type="CDD" id="cd01948">
    <property type="entry name" value="EAL"/>
    <property type="match status" value="1"/>
</dbReference>
<dbReference type="PROSITE" id="PS50883">
    <property type="entry name" value="EAL"/>
    <property type="match status" value="1"/>
</dbReference>
<dbReference type="PANTHER" id="PTHR44757:SF2">
    <property type="entry name" value="BIOFILM ARCHITECTURE MAINTENANCE PROTEIN MBAA"/>
    <property type="match status" value="1"/>
</dbReference>
<dbReference type="InterPro" id="IPR035965">
    <property type="entry name" value="PAS-like_dom_sf"/>
</dbReference>
<accession>A0ABN6TGL7</accession>
<dbReference type="Gene3D" id="3.20.20.450">
    <property type="entry name" value="EAL domain"/>
    <property type="match status" value="1"/>
</dbReference>
<dbReference type="InterPro" id="IPR001610">
    <property type="entry name" value="PAC"/>
</dbReference>
<dbReference type="PROSITE" id="PS50887">
    <property type="entry name" value="GGDEF"/>
    <property type="match status" value="1"/>
</dbReference>
<dbReference type="InterPro" id="IPR043128">
    <property type="entry name" value="Rev_trsase/Diguanyl_cyclase"/>
</dbReference>
<dbReference type="InterPro" id="IPR052155">
    <property type="entry name" value="Biofilm_reg_signaling"/>
</dbReference>
<evidence type="ECO:0000313" key="7">
    <source>
        <dbReference type="Proteomes" id="UP001163336"/>
    </source>
</evidence>
<feature type="transmembrane region" description="Helical" evidence="1">
    <location>
        <begin position="117"/>
        <end position="137"/>
    </location>
</feature>
<dbReference type="Gene3D" id="3.30.70.270">
    <property type="match status" value="1"/>
</dbReference>
<evidence type="ECO:0000259" key="4">
    <source>
        <dbReference type="PROSITE" id="PS50883"/>
    </source>
</evidence>
<dbReference type="Pfam" id="PF20969">
    <property type="entry name" value="MASE11"/>
    <property type="match status" value="1"/>
</dbReference>
<evidence type="ECO:0000313" key="6">
    <source>
        <dbReference type="EMBL" id="BDT59336.1"/>
    </source>
</evidence>
<dbReference type="InterPro" id="IPR000014">
    <property type="entry name" value="PAS"/>
</dbReference>
<dbReference type="CDD" id="cd00130">
    <property type="entry name" value="PAS"/>
    <property type="match status" value="1"/>
</dbReference>
<dbReference type="NCBIfam" id="TIGR00254">
    <property type="entry name" value="GGDEF"/>
    <property type="match status" value="1"/>
</dbReference>
<evidence type="ECO:0000256" key="1">
    <source>
        <dbReference type="SAM" id="Phobius"/>
    </source>
</evidence>